<comment type="caution">
    <text evidence="15">The sequence shown here is derived from an EMBL/GenBank/DDBJ whole genome shotgun (WGS) entry which is preliminary data.</text>
</comment>
<dbReference type="EMBL" id="JBBNAF010000006">
    <property type="protein sequence ID" value="KAK9134591.1"/>
    <property type="molecule type" value="Genomic_DNA"/>
</dbReference>
<protein>
    <recommendedName>
        <fullName evidence="5">pectinesterase</fullName>
        <ecNumber evidence="5">3.1.1.11</ecNumber>
    </recommendedName>
</protein>
<comment type="similarity">
    <text evidence="4">In the C-terminal section; belongs to the pectinesterase family.</text>
</comment>
<evidence type="ECO:0000259" key="14">
    <source>
        <dbReference type="SMART" id="SM00856"/>
    </source>
</evidence>
<keyword evidence="8" id="KW-0063">Aspartyl esterase</keyword>
<dbReference type="FunFam" id="1.20.140.40:FF:000021">
    <property type="entry name" value="Probable pectinesterase/pectinesterase inhibitor 51"/>
    <property type="match status" value="1"/>
</dbReference>
<dbReference type="PANTHER" id="PTHR31707">
    <property type="entry name" value="PECTINESTERASE"/>
    <property type="match status" value="1"/>
</dbReference>
<accession>A0AAP0PBE2</accession>
<dbReference type="InterPro" id="IPR011050">
    <property type="entry name" value="Pectin_lyase_fold/virulence"/>
</dbReference>
<feature type="domain" description="Pectinesterase inhibitor" evidence="14">
    <location>
        <begin position="36"/>
        <end position="184"/>
    </location>
</feature>
<comment type="pathway">
    <text evidence="2">Glycan metabolism; pectin degradation; 2-dehydro-3-deoxy-D-gluconate from pectin: step 1/5.</text>
</comment>
<evidence type="ECO:0000256" key="4">
    <source>
        <dbReference type="ARBA" id="ARBA00007786"/>
    </source>
</evidence>
<keyword evidence="13" id="KW-0732">Signal</keyword>
<evidence type="ECO:0000256" key="8">
    <source>
        <dbReference type="ARBA" id="ARBA00023085"/>
    </source>
</evidence>
<dbReference type="InterPro" id="IPR006501">
    <property type="entry name" value="Pectinesterase_inhib_dom"/>
</dbReference>
<dbReference type="Gene3D" id="1.20.140.40">
    <property type="entry name" value="Invertase/pectin methylesterase inhibitor family protein"/>
    <property type="match status" value="1"/>
</dbReference>
<reference evidence="15 16" key="1">
    <citation type="submission" date="2024-01" db="EMBL/GenBank/DDBJ databases">
        <title>Genome assemblies of Stephania.</title>
        <authorList>
            <person name="Yang L."/>
        </authorList>
    </citation>
    <scope>NUCLEOTIDE SEQUENCE [LARGE SCALE GENOMIC DNA]</scope>
    <source>
        <strain evidence="15">YNDBR</strain>
        <tissue evidence="15">Leaf</tissue>
    </source>
</reference>
<keyword evidence="6" id="KW-0964">Secreted</keyword>
<evidence type="ECO:0000313" key="15">
    <source>
        <dbReference type="EMBL" id="KAK9134591.1"/>
    </source>
</evidence>
<dbReference type="Pfam" id="PF04043">
    <property type="entry name" value="PMEI"/>
    <property type="match status" value="1"/>
</dbReference>
<dbReference type="GO" id="GO:0004857">
    <property type="term" value="F:enzyme inhibitor activity"/>
    <property type="evidence" value="ECO:0007669"/>
    <property type="project" value="InterPro"/>
</dbReference>
<dbReference type="SUPFAM" id="SSF101148">
    <property type="entry name" value="Plant invertase/pectin methylesterase inhibitor"/>
    <property type="match status" value="1"/>
</dbReference>
<sequence>MASALLLTLLSLILFSSAAHHRHHHSQPPTAAAASPSTQLIQSACNATRFPTTCASALTQYTTNLSSPLEILTAVISLSSRILQAAQIKAWKILQSSLENQNRSSAARICLEVLQNANRRQSAAEDALSRRRIKDARAWLSASLAYQYDCWSALKYVNDSQLVNETMSFMADSLMLLTSNALSMAESYDLFGDNVGLWRPPLTERDGFWEDSTNNGDGGGGGGGGVAADMAVNVTVSKGGCGGCYKTVQEAVEAAPDNGVGRFVVRIEEGVYEEIVRVPFEKKNVVFLGDGMGKTVITGSLKVGPGLTTYNTSTVGVFGDGFMARDITFENKAGPDAHQAVAFRSDSDLSIIENCEFLGNQDTLYAHSLRQFYKSCRIEGNVDFIFGNSAAVFQDCLILIRPRDVAPEKGESNAVTAHGRTDPAQSTGFVFWNSTVNGTDQYVALYRKKPKAHRTYLGRPWKEYSRTVFLGCYLEEIVIAPGWMPWSGDFALRTLYYGEFESRGPGGGSSGRVGWSSQVPKEHVGAYSLQSFIQGNDWIPNSN</sequence>
<dbReference type="Pfam" id="PF01095">
    <property type="entry name" value="Pectinesterase"/>
    <property type="match status" value="1"/>
</dbReference>
<dbReference type="EC" id="3.1.1.11" evidence="5"/>
<evidence type="ECO:0000256" key="7">
    <source>
        <dbReference type="ARBA" id="ARBA00022801"/>
    </source>
</evidence>
<evidence type="ECO:0000256" key="1">
    <source>
        <dbReference type="ARBA" id="ARBA00004191"/>
    </source>
</evidence>
<evidence type="ECO:0000256" key="11">
    <source>
        <dbReference type="ARBA" id="ARBA00047928"/>
    </source>
</evidence>
<keyword evidence="16" id="KW-1185">Reference proteome</keyword>
<dbReference type="InterPro" id="IPR000070">
    <property type="entry name" value="Pectinesterase_cat"/>
</dbReference>
<name>A0AAP0PBE2_9MAGN</name>
<dbReference type="InterPro" id="IPR012334">
    <property type="entry name" value="Pectin_lyas_fold"/>
</dbReference>
<dbReference type="CDD" id="cd15798">
    <property type="entry name" value="PMEI-like_3"/>
    <property type="match status" value="1"/>
</dbReference>
<dbReference type="Gene3D" id="2.160.20.10">
    <property type="entry name" value="Single-stranded right-handed beta-helix, Pectin lyase-like"/>
    <property type="match status" value="1"/>
</dbReference>
<evidence type="ECO:0000256" key="9">
    <source>
        <dbReference type="ARBA" id="ARBA00023157"/>
    </source>
</evidence>
<feature type="signal peptide" evidence="13">
    <location>
        <begin position="1"/>
        <end position="18"/>
    </location>
</feature>
<evidence type="ECO:0000256" key="12">
    <source>
        <dbReference type="ARBA" id="ARBA00057335"/>
    </source>
</evidence>
<dbReference type="Proteomes" id="UP001420932">
    <property type="component" value="Unassembled WGS sequence"/>
</dbReference>
<dbReference type="GO" id="GO:0030599">
    <property type="term" value="F:pectinesterase activity"/>
    <property type="evidence" value="ECO:0007669"/>
    <property type="project" value="UniProtKB-EC"/>
</dbReference>
<dbReference type="InterPro" id="IPR035513">
    <property type="entry name" value="Invertase/methylesterase_inhib"/>
</dbReference>
<evidence type="ECO:0000256" key="5">
    <source>
        <dbReference type="ARBA" id="ARBA00013229"/>
    </source>
</evidence>
<comment type="catalytic activity">
    <reaction evidence="11">
        <text>[(1-&gt;4)-alpha-D-galacturonosyl methyl ester](n) + n H2O = [(1-&gt;4)-alpha-D-galacturonosyl](n) + n methanol + n H(+)</text>
        <dbReference type="Rhea" id="RHEA:22380"/>
        <dbReference type="Rhea" id="RHEA-COMP:14570"/>
        <dbReference type="Rhea" id="RHEA-COMP:14573"/>
        <dbReference type="ChEBI" id="CHEBI:15377"/>
        <dbReference type="ChEBI" id="CHEBI:15378"/>
        <dbReference type="ChEBI" id="CHEBI:17790"/>
        <dbReference type="ChEBI" id="CHEBI:140522"/>
        <dbReference type="ChEBI" id="CHEBI:140523"/>
        <dbReference type="EC" id="3.1.1.11"/>
    </reaction>
</comment>
<dbReference type="FunFam" id="2.160.20.10:FF:000029">
    <property type="entry name" value="Pectinesterase 4"/>
    <property type="match status" value="1"/>
</dbReference>
<evidence type="ECO:0000256" key="2">
    <source>
        <dbReference type="ARBA" id="ARBA00005184"/>
    </source>
</evidence>
<evidence type="ECO:0000256" key="3">
    <source>
        <dbReference type="ARBA" id="ARBA00006027"/>
    </source>
</evidence>
<evidence type="ECO:0000256" key="13">
    <source>
        <dbReference type="SAM" id="SignalP"/>
    </source>
</evidence>
<keyword evidence="10" id="KW-0325">Glycoprotein</keyword>
<keyword evidence="7" id="KW-0378">Hydrolase</keyword>
<dbReference type="NCBIfam" id="TIGR01614">
    <property type="entry name" value="PME_inhib"/>
    <property type="match status" value="1"/>
</dbReference>
<comment type="function">
    <text evidence="12">Acts in the modification of cell walls via demethylesterification of cell wall pectin.</text>
</comment>
<feature type="chain" id="PRO_5042876191" description="pectinesterase" evidence="13">
    <location>
        <begin position="19"/>
        <end position="543"/>
    </location>
</feature>
<evidence type="ECO:0000313" key="16">
    <source>
        <dbReference type="Proteomes" id="UP001420932"/>
    </source>
</evidence>
<dbReference type="GO" id="GO:0042545">
    <property type="term" value="P:cell wall modification"/>
    <property type="evidence" value="ECO:0007669"/>
    <property type="project" value="InterPro"/>
</dbReference>
<keyword evidence="6" id="KW-0134">Cell wall</keyword>
<keyword evidence="9" id="KW-1015">Disulfide bond</keyword>
<dbReference type="SUPFAM" id="SSF51126">
    <property type="entry name" value="Pectin lyase-like"/>
    <property type="match status" value="1"/>
</dbReference>
<evidence type="ECO:0000256" key="6">
    <source>
        <dbReference type="ARBA" id="ARBA00022512"/>
    </source>
</evidence>
<comment type="subcellular location">
    <subcellularLocation>
        <location evidence="1">Secreted</location>
        <location evidence="1">Cell wall</location>
    </subcellularLocation>
</comment>
<organism evidence="15 16">
    <name type="scientific">Stephania yunnanensis</name>
    <dbReference type="NCBI Taxonomy" id="152371"/>
    <lineage>
        <taxon>Eukaryota</taxon>
        <taxon>Viridiplantae</taxon>
        <taxon>Streptophyta</taxon>
        <taxon>Embryophyta</taxon>
        <taxon>Tracheophyta</taxon>
        <taxon>Spermatophyta</taxon>
        <taxon>Magnoliopsida</taxon>
        <taxon>Ranunculales</taxon>
        <taxon>Menispermaceae</taxon>
        <taxon>Menispermoideae</taxon>
        <taxon>Cissampelideae</taxon>
        <taxon>Stephania</taxon>
    </lineage>
</organism>
<dbReference type="SMART" id="SM00856">
    <property type="entry name" value="PMEI"/>
    <property type="match status" value="1"/>
</dbReference>
<evidence type="ECO:0000256" key="10">
    <source>
        <dbReference type="ARBA" id="ARBA00023180"/>
    </source>
</evidence>
<dbReference type="AlphaFoldDB" id="A0AAP0PBE2"/>
<proteinExistence type="inferred from homology"/>
<comment type="similarity">
    <text evidence="3">In the N-terminal section; belongs to the PMEI family.</text>
</comment>
<gene>
    <name evidence="15" type="ORF">Syun_013921</name>
</gene>